<organism evidence="2">
    <name type="scientific">Cladocopium goreaui</name>
    <dbReference type="NCBI Taxonomy" id="2562237"/>
    <lineage>
        <taxon>Eukaryota</taxon>
        <taxon>Sar</taxon>
        <taxon>Alveolata</taxon>
        <taxon>Dinophyceae</taxon>
        <taxon>Suessiales</taxon>
        <taxon>Symbiodiniaceae</taxon>
        <taxon>Cladocopium</taxon>
    </lineage>
</organism>
<gene>
    <name evidence="2" type="ORF">C1SCF055_LOCUS36520</name>
</gene>
<reference evidence="2" key="1">
    <citation type="submission" date="2022-10" db="EMBL/GenBank/DDBJ databases">
        <authorList>
            <person name="Chen Y."/>
            <person name="Dougan E. K."/>
            <person name="Chan C."/>
            <person name="Rhodes N."/>
            <person name="Thang M."/>
        </authorList>
    </citation>
    <scope>NUCLEOTIDE SEQUENCE</scope>
</reference>
<feature type="region of interest" description="Disordered" evidence="1">
    <location>
        <begin position="807"/>
        <end position="850"/>
    </location>
</feature>
<feature type="region of interest" description="Disordered" evidence="1">
    <location>
        <begin position="201"/>
        <end position="223"/>
    </location>
</feature>
<comment type="caution">
    <text evidence="2">The sequence shown here is derived from an EMBL/GenBank/DDBJ whole genome shotgun (WGS) entry which is preliminary data.</text>
</comment>
<evidence type="ECO:0000256" key="1">
    <source>
        <dbReference type="SAM" id="MobiDB-lite"/>
    </source>
</evidence>
<dbReference type="EMBL" id="CAMXCT020005085">
    <property type="protein sequence ID" value="CAL1164717.1"/>
    <property type="molecule type" value="Genomic_DNA"/>
</dbReference>
<evidence type="ECO:0000313" key="2">
    <source>
        <dbReference type="EMBL" id="CAI4011342.1"/>
    </source>
</evidence>
<feature type="compositionally biased region" description="Acidic residues" evidence="1">
    <location>
        <begin position="201"/>
        <end position="221"/>
    </location>
</feature>
<sequence length="919" mass="103896">VLMRGMNHSLKLLTDHILEDFMIKEPLPGLGLRAIEQVADEEAVGFRCFNILLALGLRGLAIPDVSHQQWGDYGRAIYSAGLKGATLKLTLICANGSGPYTSGRNHFTNGRAAELLIEGKDAEWFSQFTTDYCFDQRVPEGETLLTADDWMQSPGIAGRLKQAKNKSWFGIVEAYTMLDSCWTVLSETSRFAQTLLENLDDDWDREDDDDEEAGPTADEMDPQTQKQLQLLRENYSNTAAFVADLLSDRMLQKQARLICHCLKPLHEEYQADLKAHDLGQESVLYWHGDRASGHYYKGMVRKTLGLLHDTSIITLLDLRPHPGLPSQVKDSQDPVVAQDLKLIQQYYNFIVELSANRCWSQSFWTLLMPYSIAGLYASDVVDRRRCQVLCTRMAEALLKLEDLMAKAPNNSDLRGLRDSLGTADWPLLREVLVLGLKTKWDPTNDEMRLLVFTLFAGPGSTKDSLESCFNWLKDSVKVNKSKKMHPFTKFFYTMANPYVKHAGVEPIRPTMGDFQQLLDEGFRDSEVTQHHVFGYTKTPLGKDFPRPNQLIANAKIRKAGFHSNRNAAAASAFMLHDSVHNFIHAPECWPGCMFKRGEIYVNVQKNDYHLSLGFKAYGVMAIQVRRVEDIIIVEPGQRAPKWLFNYTVGEHCPYLWVPTKVLPPACIHPSIGQVPLAIQVVSEPQPLAESSLKSGIFLTVKQLHSMLAAFEIKEPEPGTGSGKNKRVIKVDLATRLIETLFPDATDQERAFMITSTMVRKQINLEEAPELLLKMTSYLDTNEVQHFSKVRKAAVDQLAVESMKKNLARRLKKGEQDDDDGDCPEGPASSKIKPKRPLEEPGAPAPPTKRLKSEAELHAEKLGRLNCKAPQEFLALFPLCSYCYFKWLPQNSRVTVEFKQRFLDFFLDEQDFNAQYRAPS</sequence>
<evidence type="ECO:0000313" key="3">
    <source>
        <dbReference type="EMBL" id="CAL1164717.1"/>
    </source>
</evidence>
<feature type="non-terminal residue" evidence="2">
    <location>
        <position position="919"/>
    </location>
</feature>
<dbReference type="EMBL" id="CAMXCT010005085">
    <property type="protein sequence ID" value="CAI4011342.1"/>
    <property type="molecule type" value="Genomic_DNA"/>
</dbReference>
<name>A0A9P1DL09_9DINO</name>
<proteinExistence type="predicted"/>
<dbReference type="OrthoDB" id="448947at2759"/>
<accession>A0A9P1DL09</accession>
<feature type="non-terminal residue" evidence="2">
    <location>
        <position position="1"/>
    </location>
</feature>
<reference evidence="3" key="2">
    <citation type="submission" date="2024-04" db="EMBL/GenBank/DDBJ databases">
        <authorList>
            <person name="Chen Y."/>
            <person name="Shah S."/>
            <person name="Dougan E. K."/>
            <person name="Thang M."/>
            <person name="Chan C."/>
        </authorList>
    </citation>
    <scope>NUCLEOTIDE SEQUENCE [LARGE SCALE GENOMIC DNA]</scope>
</reference>
<dbReference type="AlphaFoldDB" id="A0A9P1DL09"/>
<protein>
    <submittedName>
        <fullName evidence="2">Uncharacterized protein</fullName>
    </submittedName>
</protein>